<proteinExistence type="predicted"/>
<dbReference type="GeneID" id="90644290"/>
<dbReference type="RefSeq" id="XP_065458900.1">
    <property type="nucleotide sequence ID" value="XM_065602828.1"/>
</dbReference>
<organism evidence="2 3">
    <name type="scientific">Cercospora beticola</name>
    <name type="common">Sugarbeet leaf spot fungus</name>
    <dbReference type="NCBI Taxonomy" id="122368"/>
    <lineage>
        <taxon>Eukaryota</taxon>
        <taxon>Fungi</taxon>
        <taxon>Dikarya</taxon>
        <taxon>Ascomycota</taxon>
        <taxon>Pezizomycotina</taxon>
        <taxon>Dothideomycetes</taxon>
        <taxon>Dothideomycetidae</taxon>
        <taxon>Mycosphaerellales</taxon>
        <taxon>Mycosphaerellaceae</taxon>
        <taxon>Cercospora</taxon>
    </lineage>
</organism>
<protein>
    <submittedName>
        <fullName evidence="2">Uncharacterized protein</fullName>
    </submittedName>
</protein>
<feature type="region of interest" description="Disordered" evidence="1">
    <location>
        <begin position="221"/>
        <end position="240"/>
    </location>
</feature>
<gene>
    <name evidence="2" type="ORF">RHO25_006702</name>
</gene>
<accession>A0ABZ0NRC6</accession>
<dbReference type="EMBL" id="CP134187">
    <property type="protein sequence ID" value="WPB02068.1"/>
    <property type="molecule type" value="Genomic_DNA"/>
</dbReference>
<evidence type="ECO:0000313" key="3">
    <source>
        <dbReference type="Proteomes" id="UP001302367"/>
    </source>
</evidence>
<sequence>MFQELGGVLKLWSWFEQMLNFNTALRNVIENDLWHDAESVDAIGGDLTCGDAGWYVNTITDTNSASYIKAYAGSTGLNTYRFGSHIKELVQPSNELSLHYWIATKPGRQFGFVTLRVRREVISYICRYHPDHFATFLRFTEMYFSLLFQIIPRPGLRYYLPEGIILRLARSSGDLQSLAGLDMDNLAVTDVEEAFDDDDVILVELWLLNLCGITSGGISNSSGTPTERAGGNSSNKQSARHLCQTHHRSRRLPMRPHVPSQEIVCSAQIGEKSCEARWRFGCQS</sequence>
<reference evidence="2 3" key="1">
    <citation type="submission" date="2023-09" db="EMBL/GenBank/DDBJ databases">
        <title>Complete-Gapless Cercospora beticola genome.</title>
        <authorList>
            <person name="Wyatt N.A."/>
            <person name="Spanner R.E."/>
            <person name="Bolton M.D."/>
        </authorList>
    </citation>
    <scope>NUCLEOTIDE SEQUENCE [LARGE SCALE GENOMIC DNA]</scope>
    <source>
        <strain evidence="2">Cb09-40</strain>
    </source>
</reference>
<dbReference type="Proteomes" id="UP001302367">
    <property type="component" value="Chromosome 4"/>
</dbReference>
<evidence type="ECO:0000256" key="1">
    <source>
        <dbReference type="SAM" id="MobiDB-lite"/>
    </source>
</evidence>
<keyword evidence="3" id="KW-1185">Reference proteome</keyword>
<name>A0ABZ0NRC6_CERBT</name>
<evidence type="ECO:0000313" key="2">
    <source>
        <dbReference type="EMBL" id="WPB02068.1"/>
    </source>
</evidence>